<dbReference type="Gene3D" id="3.20.20.140">
    <property type="entry name" value="Metal-dependent hydrolases"/>
    <property type="match status" value="1"/>
</dbReference>
<sequence>MDFVDIVLDYNDDLARELKKLGFKKIILMQNDKLFDPQEADHFTLSVYSKGSYISAIRKGAVQAISGIAANKVVLDPGLCKKLKESRSFVIFDFKSLVTSKNYFDVYKLYLRNSTLCNEHGVDALFVSAAERINEVKSPIQLVSFALEFRYNYSNFRRASERFISEF</sequence>
<dbReference type="AlphaFoldDB" id="A0A8T3UQ03"/>
<evidence type="ECO:0000313" key="1">
    <source>
        <dbReference type="EMBL" id="MBE5727952.1"/>
    </source>
</evidence>
<dbReference type="Proteomes" id="UP000763484">
    <property type="component" value="Unassembled WGS sequence"/>
</dbReference>
<comment type="caution">
    <text evidence="1">The sequence shown here is derived from an EMBL/GenBank/DDBJ whole genome shotgun (WGS) entry which is preliminary data.</text>
</comment>
<reference evidence="1 2" key="1">
    <citation type="submission" date="2020-09" db="EMBL/GenBank/DDBJ databases">
        <title>Genomic characterization of a novel Parvarchaeota family in acid mine drainage sediments.</title>
        <authorList>
            <person name="Luo Z.-H."/>
        </authorList>
    </citation>
    <scope>NUCLEOTIDE SEQUENCE [LARGE SCALE GENOMIC DNA]</scope>
    <source>
        <strain evidence="1">TL1-5_bins.178</strain>
    </source>
</reference>
<protein>
    <submittedName>
        <fullName evidence="1">Uncharacterized protein</fullName>
    </submittedName>
</protein>
<name>A0A8T3UQ03_9ARCH</name>
<evidence type="ECO:0000313" key="2">
    <source>
        <dbReference type="Proteomes" id="UP000763484"/>
    </source>
</evidence>
<gene>
    <name evidence="1" type="ORF">IHE50_00860</name>
</gene>
<dbReference type="EMBL" id="JADFAQ010000014">
    <property type="protein sequence ID" value="MBE5727952.1"/>
    <property type="molecule type" value="Genomic_DNA"/>
</dbReference>
<proteinExistence type="predicted"/>
<accession>A0A8T3UQ03</accession>
<organism evidence="1 2">
    <name type="scientific">Candidatus Acidifodinimicrobium mancum</name>
    <dbReference type="NCBI Taxonomy" id="2898728"/>
    <lineage>
        <taxon>Archaea</taxon>
        <taxon>Candidatus Parvarchaeota</taxon>
        <taxon>Candidatus Acidifodinimicrobiaceae</taxon>
        <taxon>Candidatus Acidifodinimicrobium</taxon>
    </lineage>
</organism>